<accession>A0A0F9FN06</accession>
<sequence length="22" mass="2579">DVFSWLTQEQIDSIVLMETIPN</sequence>
<dbReference type="AlphaFoldDB" id="A0A0F9FN06"/>
<proteinExistence type="predicted"/>
<name>A0A0F9FN06_9ZZZZ</name>
<dbReference type="EMBL" id="LAZR01031898">
    <property type="protein sequence ID" value="KKL52427.1"/>
    <property type="molecule type" value="Genomic_DNA"/>
</dbReference>
<comment type="caution">
    <text evidence="1">The sequence shown here is derived from an EMBL/GenBank/DDBJ whole genome shotgun (WGS) entry which is preliminary data.</text>
</comment>
<organism evidence="1">
    <name type="scientific">marine sediment metagenome</name>
    <dbReference type="NCBI Taxonomy" id="412755"/>
    <lineage>
        <taxon>unclassified sequences</taxon>
        <taxon>metagenomes</taxon>
        <taxon>ecological metagenomes</taxon>
    </lineage>
</organism>
<feature type="non-terminal residue" evidence="1">
    <location>
        <position position="1"/>
    </location>
</feature>
<evidence type="ECO:0000313" key="1">
    <source>
        <dbReference type="EMBL" id="KKL52427.1"/>
    </source>
</evidence>
<protein>
    <submittedName>
        <fullName evidence="1">Uncharacterized protein</fullName>
    </submittedName>
</protein>
<reference evidence="1" key="1">
    <citation type="journal article" date="2015" name="Nature">
        <title>Complex archaea that bridge the gap between prokaryotes and eukaryotes.</title>
        <authorList>
            <person name="Spang A."/>
            <person name="Saw J.H."/>
            <person name="Jorgensen S.L."/>
            <person name="Zaremba-Niedzwiedzka K."/>
            <person name="Martijn J."/>
            <person name="Lind A.E."/>
            <person name="van Eijk R."/>
            <person name="Schleper C."/>
            <person name="Guy L."/>
            <person name="Ettema T.J."/>
        </authorList>
    </citation>
    <scope>NUCLEOTIDE SEQUENCE</scope>
</reference>
<gene>
    <name evidence="1" type="ORF">LCGC14_2285550</name>
</gene>